<keyword evidence="2" id="KW-1185">Reference proteome</keyword>
<name>A0AAV4AEX5_9GAST</name>
<evidence type="ECO:0000313" key="2">
    <source>
        <dbReference type="Proteomes" id="UP000735302"/>
    </source>
</evidence>
<evidence type="ECO:0000313" key="1">
    <source>
        <dbReference type="EMBL" id="GFO06846.1"/>
    </source>
</evidence>
<protein>
    <submittedName>
        <fullName evidence="1">Uncharacterized protein</fullName>
    </submittedName>
</protein>
<accession>A0AAV4AEX5</accession>
<sequence>MQNQGKILPTEFLHLLQHGQVSVLRWTSSTIRSTGIAEISISWAGTALPQFCSGSKQSCLRGRIVRFRTGSPVPHYNRAIARPASPCVHGRTAMHSIVKIGISSNVCLGHGPVCRYARTQLTHGLRTDGIYLSTLSMADVQQELQAIKLENKILPVVAELKKAFDAYKDVQEAMETGSELGLSILVGSTGM</sequence>
<reference evidence="1 2" key="1">
    <citation type="journal article" date="2021" name="Elife">
        <title>Chloroplast acquisition without the gene transfer in kleptoplastic sea slugs, Plakobranchus ocellatus.</title>
        <authorList>
            <person name="Maeda T."/>
            <person name="Takahashi S."/>
            <person name="Yoshida T."/>
            <person name="Shimamura S."/>
            <person name="Takaki Y."/>
            <person name="Nagai Y."/>
            <person name="Toyoda A."/>
            <person name="Suzuki Y."/>
            <person name="Arimoto A."/>
            <person name="Ishii H."/>
            <person name="Satoh N."/>
            <person name="Nishiyama T."/>
            <person name="Hasebe M."/>
            <person name="Maruyama T."/>
            <person name="Minagawa J."/>
            <person name="Obokata J."/>
            <person name="Shigenobu S."/>
        </authorList>
    </citation>
    <scope>NUCLEOTIDE SEQUENCE [LARGE SCALE GENOMIC DNA]</scope>
</reference>
<dbReference type="Proteomes" id="UP000735302">
    <property type="component" value="Unassembled WGS sequence"/>
</dbReference>
<comment type="caution">
    <text evidence="1">The sequence shown here is derived from an EMBL/GenBank/DDBJ whole genome shotgun (WGS) entry which is preliminary data.</text>
</comment>
<dbReference type="EMBL" id="BLXT01003796">
    <property type="protein sequence ID" value="GFO06846.1"/>
    <property type="molecule type" value="Genomic_DNA"/>
</dbReference>
<dbReference type="AlphaFoldDB" id="A0AAV4AEX5"/>
<proteinExistence type="predicted"/>
<organism evidence="1 2">
    <name type="scientific">Plakobranchus ocellatus</name>
    <dbReference type="NCBI Taxonomy" id="259542"/>
    <lineage>
        <taxon>Eukaryota</taxon>
        <taxon>Metazoa</taxon>
        <taxon>Spiralia</taxon>
        <taxon>Lophotrochozoa</taxon>
        <taxon>Mollusca</taxon>
        <taxon>Gastropoda</taxon>
        <taxon>Heterobranchia</taxon>
        <taxon>Euthyneura</taxon>
        <taxon>Panpulmonata</taxon>
        <taxon>Sacoglossa</taxon>
        <taxon>Placobranchoidea</taxon>
        <taxon>Plakobranchidae</taxon>
        <taxon>Plakobranchus</taxon>
    </lineage>
</organism>
<gene>
    <name evidence="1" type="ORF">PoB_003335100</name>
</gene>